<dbReference type="Proteomes" id="UP000006038">
    <property type="component" value="Unassembled WGS sequence"/>
</dbReference>
<evidence type="ECO:0000313" key="3">
    <source>
        <dbReference type="Proteomes" id="UP000006038"/>
    </source>
</evidence>
<protein>
    <submittedName>
        <fullName evidence="2">Uncharacterized protein</fullName>
    </submittedName>
</protein>
<accession>J3LG98</accession>
<keyword evidence="1" id="KW-0812">Transmembrane</keyword>
<feature type="transmembrane region" description="Helical" evidence="1">
    <location>
        <begin position="6"/>
        <end position="28"/>
    </location>
</feature>
<keyword evidence="1" id="KW-0472">Membrane</keyword>
<proteinExistence type="predicted"/>
<keyword evidence="1" id="KW-1133">Transmembrane helix</keyword>
<evidence type="ECO:0000313" key="2">
    <source>
        <dbReference type="EnsemblPlants" id="OB02G36650.1"/>
    </source>
</evidence>
<dbReference type="EnsemblPlants" id="OB02G36650.1">
    <property type="protein sequence ID" value="OB02G36650.1"/>
    <property type="gene ID" value="OB02G36650"/>
</dbReference>
<sequence>MIGPCGGVAICYPFGWFSSLLLCLMHLWPLHSCLDKGKVQCHDYFPAPEVLFSTCQLSAPLNLK</sequence>
<name>J3LG98_ORYBR</name>
<keyword evidence="3" id="KW-1185">Reference proteome</keyword>
<evidence type="ECO:0000256" key="1">
    <source>
        <dbReference type="SAM" id="Phobius"/>
    </source>
</evidence>
<dbReference type="AlphaFoldDB" id="J3LG98"/>
<organism evidence="2">
    <name type="scientific">Oryza brachyantha</name>
    <name type="common">malo sina</name>
    <dbReference type="NCBI Taxonomy" id="4533"/>
    <lineage>
        <taxon>Eukaryota</taxon>
        <taxon>Viridiplantae</taxon>
        <taxon>Streptophyta</taxon>
        <taxon>Embryophyta</taxon>
        <taxon>Tracheophyta</taxon>
        <taxon>Spermatophyta</taxon>
        <taxon>Magnoliopsida</taxon>
        <taxon>Liliopsida</taxon>
        <taxon>Poales</taxon>
        <taxon>Poaceae</taxon>
        <taxon>BOP clade</taxon>
        <taxon>Oryzoideae</taxon>
        <taxon>Oryzeae</taxon>
        <taxon>Oryzinae</taxon>
        <taxon>Oryza</taxon>
    </lineage>
</organism>
<dbReference type="Gramene" id="OB02G36650.1">
    <property type="protein sequence ID" value="OB02G36650.1"/>
    <property type="gene ID" value="OB02G36650"/>
</dbReference>
<reference evidence="2" key="1">
    <citation type="submission" date="2013-04" db="UniProtKB">
        <authorList>
            <consortium name="EnsemblPlants"/>
        </authorList>
    </citation>
    <scope>IDENTIFICATION</scope>
</reference>
<dbReference type="HOGENOM" id="CLU_2871220_0_0_1"/>